<organism evidence="5 6">
    <name type="scientific">Mucilaginibacter achroorhodeus</name>
    <dbReference type="NCBI Taxonomy" id="2599294"/>
    <lineage>
        <taxon>Bacteria</taxon>
        <taxon>Pseudomonadati</taxon>
        <taxon>Bacteroidota</taxon>
        <taxon>Sphingobacteriia</taxon>
        <taxon>Sphingobacteriales</taxon>
        <taxon>Sphingobacteriaceae</taxon>
        <taxon>Mucilaginibacter</taxon>
    </lineage>
</organism>
<dbReference type="OrthoDB" id="9801697at2"/>
<dbReference type="RefSeq" id="WP_146269286.1">
    <property type="nucleotide sequence ID" value="NZ_VOEI01000001.1"/>
</dbReference>
<evidence type="ECO:0000256" key="1">
    <source>
        <dbReference type="ARBA" id="ARBA00007274"/>
    </source>
</evidence>
<protein>
    <submittedName>
        <fullName evidence="5">Acyltransferase</fullName>
    </submittedName>
</protein>
<dbReference type="InterPro" id="IPR001451">
    <property type="entry name" value="Hexapep"/>
</dbReference>
<dbReference type="InterPro" id="IPR018357">
    <property type="entry name" value="Hexapep_transf_CS"/>
</dbReference>
<proteinExistence type="inferred from homology"/>
<keyword evidence="4 5" id="KW-0012">Acyltransferase</keyword>
<dbReference type="Proteomes" id="UP000318010">
    <property type="component" value="Unassembled WGS sequence"/>
</dbReference>
<dbReference type="Pfam" id="PF00132">
    <property type="entry name" value="Hexapep"/>
    <property type="match status" value="1"/>
</dbReference>
<dbReference type="GO" id="GO:0008374">
    <property type="term" value="F:O-acyltransferase activity"/>
    <property type="evidence" value="ECO:0007669"/>
    <property type="project" value="TreeGrafter"/>
</dbReference>
<keyword evidence="2 5" id="KW-0808">Transferase</keyword>
<evidence type="ECO:0000313" key="6">
    <source>
        <dbReference type="Proteomes" id="UP000318010"/>
    </source>
</evidence>
<gene>
    <name evidence="5" type="ORF">FPZ42_04540</name>
</gene>
<name>A0A563UAT2_9SPHI</name>
<evidence type="ECO:0000256" key="2">
    <source>
        <dbReference type="ARBA" id="ARBA00022679"/>
    </source>
</evidence>
<dbReference type="InterPro" id="IPR051159">
    <property type="entry name" value="Hexapeptide_acetyltransf"/>
</dbReference>
<dbReference type="AlphaFoldDB" id="A0A563UAT2"/>
<evidence type="ECO:0000256" key="4">
    <source>
        <dbReference type="ARBA" id="ARBA00023315"/>
    </source>
</evidence>
<evidence type="ECO:0000313" key="5">
    <source>
        <dbReference type="EMBL" id="TWR28492.1"/>
    </source>
</evidence>
<evidence type="ECO:0000256" key="3">
    <source>
        <dbReference type="ARBA" id="ARBA00022737"/>
    </source>
</evidence>
<dbReference type="PANTHER" id="PTHR23416">
    <property type="entry name" value="SIALIC ACID SYNTHASE-RELATED"/>
    <property type="match status" value="1"/>
</dbReference>
<accession>A0A563UAT2</accession>
<dbReference type="PROSITE" id="PS00101">
    <property type="entry name" value="HEXAPEP_TRANSFERASES"/>
    <property type="match status" value="1"/>
</dbReference>
<dbReference type="EMBL" id="VOEI01000001">
    <property type="protein sequence ID" value="TWR28492.1"/>
    <property type="molecule type" value="Genomic_DNA"/>
</dbReference>
<dbReference type="PANTHER" id="PTHR23416:SF23">
    <property type="entry name" value="ACETYLTRANSFERASE C18B11.09C-RELATED"/>
    <property type="match status" value="1"/>
</dbReference>
<keyword evidence="3" id="KW-0677">Repeat</keyword>
<dbReference type="SUPFAM" id="SSF51161">
    <property type="entry name" value="Trimeric LpxA-like enzymes"/>
    <property type="match status" value="1"/>
</dbReference>
<comment type="caution">
    <text evidence="5">The sequence shown here is derived from an EMBL/GenBank/DDBJ whole genome shotgun (WGS) entry which is preliminary data.</text>
</comment>
<dbReference type="InterPro" id="IPR011004">
    <property type="entry name" value="Trimer_LpxA-like_sf"/>
</dbReference>
<dbReference type="Gene3D" id="2.160.10.10">
    <property type="entry name" value="Hexapeptide repeat proteins"/>
    <property type="match status" value="1"/>
</dbReference>
<keyword evidence="6" id="KW-1185">Reference proteome</keyword>
<reference evidence="5 6" key="1">
    <citation type="submission" date="2019-07" db="EMBL/GenBank/DDBJ databases">
        <authorList>
            <person name="Kim J."/>
        </authorList>
    </citation>
    <scope>NUCLEOTIDE SEQUENCE [LARGE SCALE GENOMIC DNA]</scope>
    <source>
        <strain evidence="5 6">MJ1a</strain>
    </source>
</reference>
<sequence length="211" mass="23311">MALPYYIRKAYRGMRVVYYRAARTYSHAITTFKFNLNGVQYHKDFVGFGIPILDINMDGKFSIGKRFWFNSGKYHAMGGRQQQCYFVAAKGAEISIGDNVGVTSIAIICHSKISIGNNVKIGINTVIYDTDFHSLDARIRNQIPESIEGVRSKPVTIMDGAFIGGHTTILKGVTIGKNAIVGAGSVVFKSIPDEQVWAGNPAVYIKDNTYN</sequence>
<comment type="similarity">
    <text evidence="1">Belongs to the transferase hexapeptide repeat family.</text>
</comment>